<accession>A0A929L614</accession>
<evidence type="ECO:0000313" key="1">
    <source>
        <dbReference type="EMBL" id="MBE9664620.1"/>
    </source>
</evidence>
<dbReference type="InterPro" id="IPR008792">
    <property type="entry name" value="PQQD"/>
</dbReference>
<dbReference type="Proteomes" id="UP000622475">
    <property type="component" value="Unassembled WGS sequence"/>
</dbReference>
<keyword evidence="2" id="KW-1185">Reference proteome</keyword>
<sequence>MKLKKNIATSENGFIFNPSTGDSFSSNGIAAEILGLMKLGRSADDIKQHILNTYDVEPSQLDRDWEDWSMQLKDANLTEL</sequence>
<dbReference type="Pfam" id="PF05402">
    <property type="entry name" value="PqqD"/>
    <property type="match status" value="1"/>
</dbReference>
<dbReference type="AlphaFoldDB" id="A0A929L614"/>
<protein>
    <submittedName>
        <fullName evidence="1">PqqD family protein</fullName>
    </submittedName>
</protein>
<evidence type="ECO:0000313" key="2">
    <source>
        <dbReference type="Proteomes" id="UP000622475"/>
    </source>
</evidence>
<dbReference type="RefSeq" id="WP_194114104.1">
    <property type="nucleotide sequence ID" value="NZ_JADFFL010000014.1"/>
</dbReference>
<proteinExistence type="predicted"/>
<reference evidence="1" key="1">
    <citation type="submission" date="2020-10" db="EMBL/GenBank/DDBJ databases">
        <title>Mucilaginibacter mali sp. nov., isolated from rhizosphere soil of apple orchard.</title>
        <authorList>
            <person name="Lee J.-S."/>
            <person name="Kim H.S."/>
            <person name="Kim J.-S."/>
        </authorList>
    </citation>
    <scope>NUCLEOTIDE SEQUENCE</scope>
    <source>
        <strain evidence="1">KCTC 22746</strain>
    </source>
</reference>
<organism evidence="1 2">
    <name type="scientific">Mucilaginibacter myungsuensis</name>
    <dbReference type="NCBI Taxonomy" id="649104"/>
    <lineage>
        <taxon>Bacteria</taxon>
        <taxon>Pseudomonadati</taxon>
        <taxon>Bacteroidota</taxon>
        <taxon>Sphingobacteriia</taxon>
        <taxon>Sphingobacteriales</taxon>
        <taxon>Sphingobacteriaceae</taxon>
        <taxon>Mucilaginibacter</taxon>
    </lineage>
</organism>
<comment type="caution">
    <text evidence="1">The sequence shown here is derived from an EMBL/GenBank/DDBJ whole genome shotgun (WGS) entry which is preliminary data.</text>
</comment>
<gene>
    <name evidence="1" type="ORF">IRJ16_22255</name>
</gene>
<dbReference type="EMBL" id="JADFFL010000014">
    <property type="protein sequence ID" value="MBE9664620.1"/>
    <property type="molecule type" value="Genomic_DNA"/>
</dbReference>
<name>A0A929L614_9SPHI</name>